<protein>
    <recommendedName>
        <fullName evidence="4">Replication-associated protein</fullName>
    </recommendedName>
</protein>
<organism evidence="2 3">
    <name type="scientific">Bacillus cereus</name>
    <dbReference type="NCBI Taxonomy" id="1396"/>
    <lineage>
        <taxon>Bacteria</taxon>
        <taxon>Bacillati</taxon>
        <taxon>Bacillota</taxon>
        <taxon>Bacilli</taxon>
        <taxon>Bacillales</taxon>
        <taxon>Bacillaceae</taxon>
        <taxon>Bacillus</taxon>
        <taxon>Bacillus cereus group</taxon>
    </lineage>
</organism>
<evidence type="ECO:0000313" key="3">
    <source>
        <dbReference type="Proteomes" id="UP000477920"/>
    </source>
</evidence>
<sequence>MSNNMGFFNKKEGGENPGDKNKRGKIDVGYRADVIPSAPYDPSLPVKAKLVNGDKRGTIRMPLETKHEFDALLEISEYQYAYELLGEMHNLYMEKLSPEQLRLFHAQLENIKRKAALKEAKKGSVTKFFKQN</sequence>
<proteinExistence type="predicted"/>
<evidence type="ECO:0000313" key="2">
    <source>
        <dbReference type="EMBL" id="KAB2492563.1"/>
    </source>
</evidence>
<feature type="region of interest" description="Disordered" evidence="1">
    <location>
        <begin position="1"/>
        <end position="25"/>
    </location>
</feature>
<dbReference type="EMBL" id="WBPB01000069">
    <property type="protein sequence ID" value="KAB2492563.1"/>
    <property type="molecule type" value="Genomic_DNA"/>
</dbReference>
<accession>A0AB34D1N1</accession>
<comment type="caution">
    <text evidence="2">The sequence shown here is derived from an EMBL/GenBank/DDBJ whole genome shotgun (WGS) entry which is preliminary data.</text>
</comment>
<evidence type="ECO:0000256" key="1">
    <source>
        <dbReference type="SAM" id="MobiDB-lite"/>
    </source>
</evidence>
<dbReference type="AlphaFoldDB" id="A0AB34D1N1"/>
<dbReference type="RefSeq" id="WP_151640035.1">
    <property type="nucleotide sequence ID" value="NZ_WBPB01000069.1"/>
</dbReference>
<reference evidence="2 3" key="1">
    <citation type="submission" date="2019-10" db="EMBL/GenBank/DDBJ databases">
        <title>Bacillus from the desert of Cuatro Cinegas, Coahuila.</title>
        <authorList>
            <person name="Olmedo-Alvarez G."/>
            <person name="Saldana S."/>
            <person name="Barcelo D."/>
        </authorList>
    </citation>
    <scope>NUCLEOTIDE SEQUENCE [LARGE SCALE GENOMIC DNA]</scope>
    <source>
        <strain evidence="2 3">CH101a_3T</strain>
    </source>
</reference>
<gene>
    <name evidence="2" type="ORF">F8158_23110</name>
</gene>
<name>A0AB34D1N1_BACCE</name>
<evidence type="ECO:0008006" key="4">
    <source>
        <dbReference type="Google" id="ProtNLM"/>
    </source>
</evidence>
<dbReference type="Proteomes" id="UP000477920">
    <property type="component" value="Unassembled WGS sequence"/>
</dbReference>
<feature type="compositionally biased region" description="Basic and acidic residues" evidence="1">
    <location>
        <begin position="9"/>
        <end position="25"/>
    </location>
</feature>